<feature type="transmembrane region" description="Helical" evidence="1">
    <location>
        <begin position="12"/>
        <end position="33"/>
    </location>
</feature>
<keyword evidence="1" id="KW-0472">Membrane</keyword>
<dbReference type="EMBL" id="VSSQ01129131">
    <property type="protein sequence ID" value="MPN57529.1"/>
    <property type="molecule type" value="Genomic_DNA"/>
</dbReference>
<protein>
    <submittedName>
        <fullName evidence="2">Uncharacterized protein</fullName>
    </submittedName>
</protein>
<evidence type="ECO:0000313" key="2">
    <source>
        <dbReference type="EMBL" id="MPN57529.1"/>
    </source>
</evidence>
<dbReference type="AlphaFoldDB" id="A0A645J4A9"/>
<keyword evidence="1" id="KW-0812">Transmembrane</keyword>
<reference evidence="2" key="1">
    <citation type="submission" date="2019-08" db="EMBL/GenBank/DDBJ databases">
        <authorList>
            <person name="Kucharzyk K."/>
            <person name="Murdoch R.W."/>
            <person name="Higgins S."/>
            <person name="Loffler F."/>
        </authorList>
    </citation>
    <scope>NUCLEOTIDE SEQUENCE</scope>
</reference>
<evidence type="ECO:0000256" key="1">
    <source>
        <dbReference type="SAM" id="Phobius"/>
    </source>
</evidence>
<proteinExistence type="predicted"/>
<accession>A0A645J4A9</accession>
<name>A0A645J4A9_9ZZZZ</name>
<gene>
    <name evidence="2" type="ORF">SDC9_205223</name>
</gene>
<organism evidence="2">
    <name type="scientific">bioreactor metagenome</name>
    <dbReference type="NCBI Taxonomy" id="1076179"/>
    <lineage>
        <taxon>unclassified sequences</taxon>
        <taxon>metagenomes</taxon>
        <taxon>ecological metagenomes</taxon>
    </lineage>
</organism>
<keyword evidence="1" id="KW-1133">Transmembrane helix</keyword>
<comment type="caution">
    <text evidence="2">The sequence shown here is derived from an EMBL/GenBank/DDBJ whole genome shotgun (WGS) entry which is preliminary data.</text>
</comment>
<sequence length="121" mass="13642">MKHRTGRGTTGVFNFFAVFWHHCLLFVVVRHAAPALKIHFDFAKLTLVQHQLVAKHLRNSFFGQIVSGGAKTARKHQKVAALFCLLHQGRQPRGIVTHHALAVHHNAQCRQLFGQILRVGV</sequence>